<keyword evidence="1" id="KW-1133">Transmembrane helix</keyword>
<evidence type="ECO:0000256" key="1">
    <source>
        <dbReference type="SAM" id="Phobius"/>
    </source>
</evidence>
<organism evidence="2 3">
    <name type="scientific">Microbacterium hominis</name>
    <dbReference type="NCBI Taxonomy" id="162426"/>
    <lineage>
        <taxon>Bacteria</taxon>
        <taxon>Bacillati</taxon>
        <taxon>Actinomycetota</taxon>
        <taxon>Actinomycetes</taxon>
        <taxon>Micrococcales</taxon>
        <taxon>Microbacteriaceae</taxon>
        <taxon>Microbacterium</taxon>
    </lineage>
</organism>
<sequence length="167" mass="17512">MPPWLNVLVALVLALPVCVFLAGRALSWFRLAVAVSISQLLFHALLSVPLGVSGAPAPAHDHHAMGSSMLSSIGGVAVSMPDHAVADGSMWVAHVVAALITVLMLGRGEQAVLAVAQLLGLAGLVALRLFVPLRPFRVVRVFVAEPVLALPGRLFSVVRWRGPPVVC</sequence>
<protein>
    <submittedName>
        <fullName evidence="2">Uncharacterized protein</fullName>
    </submittedName>
</protein>
<feature type="transmembrane region" description="Helical" evidence="1">
    <location>
        <begin position="88"/>
        <end position="105"/>
    </location>
</feature>
<dbReference type="KEGG" id="mhos:CXR34_08785"/>
<accession>A0A2K9D9H7</accession>
<reference evidence="2 3" key="1">
    <citation type="submission" date="2017-12" db="EMBL/GenBank/DDBJ databases">
        <title>Isolation and characterization of estrogens degradatiion strain Microbacterium hominis SJTG1.</title>
        <authorList>
            <person name="Xiong W."/>
            <person name="Yin C."/>
            <person name="Zheng D."/>
            <person name="Liang R."/>
        </authorList>
    </citation>
    <scope>NUCLEOTIDE SEQUENCE [LARGE SCALE GENOMIC DNA]</scope>
    <source>
        <strain evidence="2 3">SJTG1</strain>
    </source>
</reference>
<evidence type="ECO:0000313" key="3">
    <source>
        <dbReference type="Proteomes" id="UP000233276"/>
    </source>
</evidence>
<gene>
    <name evidence="2" type="ORF">CXR34_08785</name>
</gene>
<dbReference type="EMBL" id="CP025299">
    <property type="protein sequence ID" value="AUG29532.1"/>
    <property type="molecule type" value="Genomic_DNA"/>
</dbReference>
<dbReference type="Proteomes" id="UP000233276">
    <property type="component" value="Chromosome"/>
</dbReference>
<dbReference type="AlphaFoldDB" id="A0A2K9D9H7"/>
<keyword evidence="1" id="KW-0812">Transmembrane</keyword>
<keyword evidence="1" id="KW-0472">Membrane</keyword>
<proteinExistence type="predicted"/>
<feature type="transmembrane region" description="Helical" evidence="1">
    <location>
        <begin position="112"/>
        <end position="131"/>
    </location>
</feature>
<name>A0A2K9D9H7_9MICO</name>
<evidence type="ECO:0000313" key="2">
    <source>
        <dbReference type="EMBL" id="AUG29532.1"/>
    </source>
</evidence>